<dbReference type="InterPro" id="IPR001127">
    <property type="entry name" value="PTS_EIIA_1_perm"/>
</dbReference>
<evidence type="ECO:0000256" key="5">
    <source>
        <dbReference type="ARBA" id="ARBA00022683"/>
    </source>
</evidence>
<dbReference type="Pfam" id="PF00358">
    <property type="entry name" value="PTS_EIIA_1"/>
    <property type="match status" value="1"/>
</dbReference>
<dbReference type="PANTHER" id="PTHR45008:SF1">
    <property type="entry name" value="PTS SYSTEM GLUCOSE-SPECIFIC EIIA COMPONENT"/>
    <property type="match status" value="1"/>
</dbReference>
<name>A0A1W1ZQF3_9FIRM</name>
<dbReference type="AlphaFoldDB" id="A0A1W1ZQF3"/>
<evidence type="ECO:0000313" key="9">
    <source>
        <dbReference type="Proteomes" id="UP000192738"/>
    </source>
</evidence>
<evidence type="ECO:0000256" key="4">
    <source>
        <dbReference type="ARBA" id="ARBA00022679"/>
    </source>
</evidence>
<keyword evidence="6" id="KW-0418">Kinase</keyword>
<accession>A0A1W1ZQF3</accession>
<dbReference type="PROSITE" id="PS00371">
    <property type="entry name" value="PTS_EIIA_TYPE_1_HIS"/>
    <property type="match status" value="1"/>
</dbReference>
<gene>
    <name evidence="8" type="ORF">SAMN04488500_104128</name>
</gene>
<dbReference type="InterPro" id="IPR011055">
    <property type="entry name" value="Dup_hybrid_motif"/>
</dbReference>
<keyword evidence="9" id="KW-1185">Reference proteome</keyword>
<dbReference type="PROSITE" id="PS51093">
    <property type="entry name" value="PTS_EIIA_TYPE_1"/>
    <property type="match status" value="1"/>
</dbReference>
<dbReference type="GO" id="GO:0016301">
    <property type="term" value="F:kinase activity"/>
    <property type="evidence" value="ECO:0007669"/>
    <property type="project" value="UniProtKB-KW"/>
</dbReference>
<evidence type="ECO:0000259" key="7">
    <source>
        <dbReference type="PROSITE" id="PS51093"/>
    </source>
</evidence>
<protein>
    <submittedName>
        <fullName evidence="8">PTS system, glucose-specific IIA component</fullName>
    </submittedName>
</protein>
<comment type="subcellular location">
    <subcellularLocation>
        <location evidence="1">Cytoplasm</location>
    </subcellularLocation>
</comment>
<evidence type="ECO:0000256" key="3">
    <source>
        <dbReference type="ARBA" id="ARBA00022597"/>
    </source>
</evidence>
<sequence>MFNLFKSKKTVVTLYSPVKGRLMDITQVPDPVFAGRMMGDGLGVEPAEGVINAPCSGEILLVPKTLHAVALKTGEGLEVLIHVGLDTVELGGQGFIAHVQPGDRVTRGDKLLTFNQDYIQSQGKSLITPIVITNMAEKVAGISKFLDKADGIIMEVEVRR</sequence>
<keyword evidence="4" id="KW-0808">Transferase</keyword>
<dbReference type="PANTHER" id="PTHR45008">
    <property type="entry name" value="PTS SYSTEM GLUCOSE-SPECIFIC EIIA COMPONENT"/>
    <property type="match status" value="1"/>
</dbReference>
<dbReference type="EMBL" id="FWXI01000004">
    <property type="protein sequence ID" value="SMC50770.1"/>
    <property type="molecule type" value="Genomic_DNA"/>
</dbReference>
<evidence type="ECO:0000256" key="1">
    <source>
        <dbReference type="ARBA" id="ARBA00004496"/>
    </source>
</evidence>
<dbReference type="GO" id="GO:0005737">
    <property type="term" value="C:cytoplasm"/>
    <property type="evidence" value="ECO:0007669"/>
    <property type="project" value="UniProtKB-SubCell"/>
</dbReference>
<evidence type="ECO:0000256" key="2">
    <source>
        <dbReference type="ARBA" id="ARBA00022448"/>
    </source>
</evidence>
<dbReference type="GO" id="GO:0009401">
    <property type="term" value="P:phosphoenolpyruvate-dependent sugar phosphotransferase system"/>
    <property type="evidence" value="ECO:0007669"/>
    <property type="project" value="UniProtKB-KW"/>
</dbReference>
<reference evidence="8 9" key="1">
    <citation type="submission" date="2017-04" db="EMBL/GenBank/DDBJ databases">
        <authorList>
            <person name="Afonso C.L."/>
            <person name="Miller P.J."/>
            <person name="Scott M.A."/>
            <person name="Spackman E."/>
            <person name="Goraichik I."/>
            <person name="Dimitrov K.M."/>
            <person name="Suarez D.L."/>
            <person name="Swayne D.E."/>
        </authorList>
    </citation>
    <scope>NUCLEOTIDE SEQUENCE [LARGE SCALE GENOMIC DNA]</scope>
    <source>
        <strain evidence="8 9">DSM 5090</strain>
    </source>
</reference>
<evidence type="ECO:0000256" key="6">
    <source>
        <dbReference type="ARBA" id="ARBA00022777"/>
    </source>
</evidence>
<keyword evidence="2" id="KW-0813">Transport</keyword>
<keyword evidence="3" id="KW-0762">Sugar transport</keyword>
<dbReference type="STRING" id="112901.SAMN04488500_104128"/>
<dbReference type="NCBIfam" id="TIGR00830">
    <property type="entry name" value="PTBA"/>
    <property type="match status" value="1"/>
</dbReference>
<dbReference type="SUPFAM" id="SSF51261">
    <property type="entry name" value="Duplicated hybrid motif"/>
    <property type="match status" value="1"/>
</dbReference>
<proteinExistence type="predicted"/>
<dbReference type="FunFam" id="2.70.70.10:FF:000001">
    <property type="entry name" value="PTS system glucose-specific IIA component"/>
    <property type="match status" value="1"/>
</dbReference>
<dbReference type="Proteomes" id="UP000192738">
    <property type="component" value="Unassembled WGS sequence"/>
</dbReference>
<dbReference type="InterPro" id="IPR050890">
    <property type="entry name" value="PTS_EIIA_component"/>
</dbReference>
<feature type="domain" description="PTS EIIA type-1" evidence="7">
    <location>
        <begin position="30"/>
        <end position="134"/>
    </location>
</feature>
<evidence type="ECO:0000313" key="8">
    <source>
        <dbReference type="EMBL" id="SMC50770.1"/>
    </source>
</evidence>
<dbReference type="RefSeq" id="WP_084574787.1">
    <property type="nucleotide sequence ID" value="NZ_CP155572.1"/>
</dbReference>
<dbReference type="OrthoDB" id="92465at2"/>
<keyword evidence="5" id="KW-0598">Phosphotransferase system</keyword>
<organism evidence="8 9">
    <name type="scientific">Sporomusa malonica</name>
    <dbReference type="NCBI Taxonomy" id="112901"/>
    <lineage>
        <taxon>Bacteria</taxon>
        <taxon>Bacillati</taxon>
        <taxon>Bacillota</taxon>
        <taxon>Negativicutes</taxon>
        <taxon>Selenomonadales</taxon>
        <taxon>Sporomusaceae</taxon>
        <taxon>Sporomusa</taxon>
    </lineage>
</organism>
<dbReference type="Gene3D" id="2.70.70.10">
    <property type="entry name" value="Glucose Permease (Domain IIA)"/>
    <property type="match status" value="1"/>
</dbReference>